<dbReference type="EMBL" id="OC858605">
    <property type="protein sequence ID" value="CAD7626663.1"/>
    <property type="molecule type" value="Genomic_DNA"/>
</dbReference>
<name>A0A7R9PZK3_9ACAR</name>
<dbReference type="SMART" id="SM00120">
    <property type="entry name" value="HX"/>
    <property type="match status" value="5"/>
</dbReference>
<feature type="compositionally biased region" description="Basic and acidic residues" evidence="1">
    <location>
        <begin position="2609"/>
        <end position="2618"/>
    </location>
</feature>
<feature type="region of interest" description="Disordered" evidence="1">
    <location>
        <begin position="603"/>
        <end position="630"/>
    </location>
</feature>
<dbReference type="InterPro" id="IPR018487">
    <property type="entry name" value="Hemopexin-like_repeat"/>
</dbReference>
<proteinExistence type="predicted"/>
<feature type="region of interest" description="Disordered" evidence="1">
    <location>
        <begin position="1546"/>
        <end position="1566"/>
    </location>
</feature>
<evidence type="ECO:0000256" key="1">
    <source>
        <dbReference type="SAM" id="MobiDB-lite"/>
    </source>
</evidence>
<protein>
    <submittedName>
        <fullName evidence="2">Uncharacterized protein</fullName>
    </submittedName>
</protein>
<feature type="region of interest" description="Disordered" evidence="1">
    <location>
        <begin position="2234"/>
        <end position="2393"/>
    </location>
</feature>
<feature type="non-terminal residue" evidence="2">
    <location>
        <position position="1"/>
    </location>
</feature>
<reference evidence="2" key="1">
    <citation type="submission" date="2020-11" db="EMBL/GenBank/DDBJ databases">
        <authorList>
            <person name="Tran Van P."/>
        </authorList>
    </citation>
    <scope>NUCLEOTIDE SEQUENCE</scope>
</reference>
<feature type="compositionally biased region" description="Low complexity" evidence="1">
    <location>
        <begin position="2566"/>
        <end position="2577"/>
    </location>
</feature>
<feature type="compositionally biased region" description="Basic and acidic residues" evidence="1">
    <location>
        <begin position="2052"/>
        <end position="2061"/>
    </location>
</feature>
<feature type="compositionally biased region" description="Basic and acidic residues" evidence="1">
    <location>
        <begin position="840"/>
        <end position="854"/>
    </location>
</feature>
<feature type="compositionally biased region" description="Basic and acidic residues" evidence="1">
    <location>
        <begin position="789"/>
        <end position="814"/>
    </location>
</feature>
<feature type="compositionally biased region" description="Low complexity" evidence="1">
    <location>
        <begin position="2271"/>
        <end position="2290"/>
    </location>
</feature>
<feature type="compositionally biased region" description="Basic and acidic residues" evidence="1">
    <location>
        <begin position="508"/>
        <end position="518"/>
    </location>
</feature>
<feature type="region of interest" description="Disordered" evidence="1">
    <location>
        <begin position="2017"/>
        <end position="2080"/>
    </location>
</feature>
<evidence type="ECO:0000313" key="2">
    <source>
        <dbReference type="EMBL" id="CAD7626663.1"/>
    </source>
</evidence>
<dbReference type="EMBL" id="CAJPIZ010004030">
    <property type="protein sequence ID" value="CAG2107093.1"/>
    <property type="molecule type" value="Genomic_DNA"/>
</dbReference>
<feature type="region of interest" description="Disordered" evidence="1">
    <location>
        <begin position="2517"/>
        <end position="2691"/>
    </location>
</feature>
<feature type="compositionally biased region" description="Basic residues" evidence="1">
    <location>
        <begin position="2578"/>
        <end position="2592"/>
    </location>
</feature>
<feature type="region of interest" description="Disordered" evidence="1">
    <location>
        <begin position="486"/>
        <end position="518"/>
    </location>
</feature>
<sequence>VYENDWYGDYPGAKSKKLPEAEAEKYFGGSHENFCKWRDIPELLDCKTNQNNSREWSDLCANPQTIGAVMPDKNTIHFVTGAGGSKTYGFDMRPKRDATAATDQRFHTMKPGLQDWAKKYKGFNPSEGGFCMIDGDLCVLSPTSAKCWNGDSGLLIMINKTVGEAEVEEADAADGDPKDAGALINTDPRNGLYVKIKGKEVCSYVMDNGRLYQDGKCVPTDQHKANYPSDIIAAIKNRANEWFFIRPDGTHCRRHQMDSNKCTEWRDNKELFACGDDNKPPEHESLCNNPKINAGGNHPPEIYVFRGGKVWQFDNRPQTGKPFGNLLDGAEPAKNRWPGIRTPGGFGGNLENPIMIYNKKWSEWSPKGDKVKLDETIETKVIELPDEPEGDPTDRGALILVDKAAAKYAKILADKACYVKIAKNKAFWTGKCRPVAEEEHNYPPEVVAAVKAGDNNWYFFNPNGKYCKRADGSAQNCTEWHPNGEAFGCQPKGKKRKTRDTEAVADNADAKRSEGSDRSQELELLCKNPVINAGGNYGPHVLIFRGGKYWQFDNKPKAGKPLGELVAGQVPAKDRWPGIRFPTGVAAKGKDFVVVYKDKWSRWRPDGKRSGSGHIQDPDKGGKTGPKSVAAKGKDFVVVYKDKWSRWRPDGKRSGSGHIQDPDKGGKTGPKSKKPGDADLPDEEGSDPTGERDPKKKPTGGPKGVTTKKPGAGDLPDEEGSDPTGERDGKKKPKGGPKGGDKKGSKTGPKKPGEAGLPDEEGSDATNERDGKKKPGAGELPDEEGSDPTGERDGKKPKGGPKDGDKKGPKKPGDGEPPDEEGSDPNAEREPSPDEAEAAAVDRDPTKPVNKDEKIEDEEMPDEPDGDPTDSGAVFHNDPNPDVRTHVKADQVCNLLFRNNKLYQNGKCVNVDEDRHAYPPDLVAAIKNKDKDWFFVNNDGKYCKRKDKNFDKCTDWKDNKDLFGCNAAKENLDPKVENLCGKPKINAGGNHPPNILVFRGGKGWTFDNMPEKHKPLGNLVEAGEKPVKGKWPGIHFPGAFGSNKDKPIMVYNKTWSQWLPNGDADVVNEPILELNDSPGVAILLPNDRIAVVVNESVWYFRKKGQKLLRDNHNNGPTPVGKTVENFPPYLSAVLTINHNIYYFFKGSKYCKRPLVVEDNAYSQTPQLDWDNMPALFDESNTDMVPEEELKKHFTLKSKDSNCIWKDNRDLLGCKLPKVYNKIRKLCSSPVTIGSVIFDHKLINVFTHLKLYVFDPTGRPKKNMDPAFTRLVSDDTQPARKWPGFDQNYGRFYSTQVNHLCVIHENVRYTCWSADGNKYVDNRPIGPPEEDMEDEEGGDENGDAGALINPEDNGGKYARIKGNKLCQLAIEDEEMFFVGGDCADVKTDPRNFPPQIIAAIKPKDNNWYFHNKNGKYCKRAENDHKKCDKWADNKEVFGCTAKYVSPDLQSLCQNATINAGGNFPPHIMVFRGGKYWKFNNRPKPKKPYGELVEYKAPAREKFPGVHTPGAVGHNGPNFLVVHNKKWSQWLPNGFNDVLDEPILDKESELPDQPELNPADRGALIPTNQTDPKAQEYAKIVGDKVCYVVIRKNKLYWKDKCVYVSRDPHNFPPHIVAAVKAKDPNNWYFFDDKGQHCHRPDKDVSECTKWTDNKEVFGCKDKKVKQELKFLCSNVKINAAANVPPHTLFFRGGKLWRFDDKPKPKKPFGTLVEGQVPASVEFPSIHFPGGAGHQKPDKFVMVYKDKWSRWKTEPLVPKVAGSDPDAEDKAGPEKGKEDKKDDPDEEGSAPADSRDGKKAPKGGKAGEKPSDKPSPDGEENAALDKDKDKGGKGGDDPFADTGGALIPVDPKIPLFAKIKGPEVCYLTIRNNKAYWKGKCKPVAKDANKFPPNIVAAVKNKDNDWFFVEKNGTYCKRKDNSKDECNKWDDNKELFGCDQKPVKAELKELCRNATINSGGNVDPNIDVAKEGKVWSFDNKPKEGKPLGELVAGKVPVDEKYPGMHLPGGLSNNKGTPVMVYPNKWSQWPKKGGKAGGASEPGTGDGGGDASSGDGAADKGGKTDPESSGGDPKGDANDGALIPVDPKKGEFAKIKGPKVCYLTIKQNVAKWKGKCQPVADDPNNFPPNIVAAIKNKDNDWFFVAKNGTYCKRKDDSKIECNKWKPNKELFGCKAKKVKPDLEELCENPAINAGGNVDPNIDVFKDGKVWKFDNKPKKGKPFGDLVEGKVPAEEKYPGIHLPGGLSNNKGNPVMVYPNKWSQWPKSGAGGSKSDDPNSGSGDPDGSAGDGDSPKSGKGKGKPKGGSKKGKDKPGSGDPSAGEPDEEESAPTDGRDKKKGEPGSGDGGGGGPDSPTNIRDKPILGEDGSGDPGSGEPKGDDKDKDDSNDGALIPVDPKTGEFAKIKGPKVCYLTIKQNVAKWKGKCQPVADDPNNFPPNIVAAVKNKDNDWFFVAKNGTYCKPKKKKPELEELCEDPAINAGGNVDPNIDVFKNGKLWKFDNKPKKGKPFGDLVEGKVPAEEKYPGIHLPGGLSNNKGNPVMVYPNKWSQWPKSGAGGPKSDDPNSGGGDPDGSAGDGDSPKSGKGKGKPKGGSKKGKDKPGSGEPDEEESAPADGRERKKDDPGSGDGGAGGPDSATNIRDKPILGEDGAGDPGSGDGDPGKGGADKDGKKDPESSGGDPKGEANDGALIPVDPKKGEFAKIKGPKVCYLTIKENVAKWKGKCQPVADDPNNFPPNIVAAIKNKDNDWFFVAKNGTYC</sequence>
<feature type="compositionally biased region" description="Basic residues" evidence="1">
    <location>
        <begin position="2291"/>
        <end position="2305"/>
    </location>
</feature>
<dbReference type="SUPFAM" id="SSF50923">
    <property type="entry name" value="Hemopexin-like domain"/>
    <property type="match status" value="1"/>
</dbReference>
<feature type="region of interest" description="Disordered" evidence="1">
    <location>
        <begin position="647"/>
        <end position="883"/>
    </location>
</feature>
<dbReference type="InterPro" id="IPR036375">
    <property type="entry name" value="Hemopexin-like_dom_sf"/>
</dbReference>
<evidence type="ECO:0000313" key="3">
    <source>
        <dbReference type="Proteomes" id="UP000759131"/>
    </source>
</evidence>
<feature type="compositionally biased region" description="Basic and acidic residues" evidence="1">
    <location>
        <begin position="1820"/>
        <end position="1833"/>
    </location>
</feature>
<dbReference type="Gene3D" id="2.110.10.10">
    <property type="entry name" value="Hemopexin-like domain"/>
    <property type="match status" value="1"/>
</dbReference>
<feature type="non-terminal residue" evidence="2">
    <location>
        <position position="2753"/>
    </location>
</feature>
<feature type="compositionally biased region" description="Acidic residues" evidence="1">
    <location>
        <begin position="855"/>
        <end position="868"/>
    </location>
</feature>
<accession>A0A7R9PZK3</accession>
<dbReference type="Proteomes" id="UP000759131">
    <property type="component" value="Unassembled WGS sequence"/>
</dbReference>
<feature type="region of interest" description="Disordered" evidence="1">
    <location>
        <begin position="1752"/>
        <end position="1842"/>
    </location>
</feature>
<feature type="compositionally biased region" description="Basic and acidic residues" evidence="1">
    <location>
        <begin position="2659"/>
        <end position="2679"/>
    </location>
</feature>
<feature type="compositionally biased region" description="Basic and acidic residues" evidence="1">
    <location>
        <begin position="2371"/>
        <end position="2381"/>
    </location>
</feature>
<feature type="compositionally biased region" description="Gly residues" evidence="1">
    <location>
        <begin position="2646"/>
        <end position="2658"/>
    </location>
</feature>
<gene>
    <name evidence="2" type="ORF">OSB1V03_LOCUS7096</name>
</gene>
<feature type="compositionally biased region" description="Gly residues" evidence="1">
    <location>
        <begin position="2336"/>
        <end position="2346"/>
    </location>
</feature>
<dbReference type="OrthoDB" id="10529915at2759"/>
<keyword evidence="3" id="KW-1185">Reference proteome</keyword>
<feature type="compositionally biased region" description="Basic and acidic residues" evidence="1">
    <location>
        <begin position="1765"/>
        <end position="1780"/>
    </location>
</feature>
<feature type="compositionally biased region" description="Basic and acidic residues" evidence="1">
    <location>
        <begin position="1790"/>
        <end position="1813"/>
    </location>
</feature>
<organism evidence="2">
    <name type="scientific">Medioppia subpectinata</name>
    <dbReference type="NCBI Taxonomy" id="1979941"/>
    <lineage>
        <taxon>Eukaryota</taxon>
        <taxon>Metazoa</taxon>
        <taxon>Ecdysozoa</taxon>
        <taxon>Arthropoda</taxon>
        <taxon>Chelicerata</taxon>
        <taxon>Arachnida</taxon>
        <taxon>Acari</taxon>
        <taxon>Acariformes</taxon>
        <taxon>Sarcoptiformes</taxon>
        <taxon>Oribatida</taxon>
        <taxon>Brachypylina</taxon>
        <taxon>Oppioidea</taxon>
        <taxon>Oppiidae</taxon>
        <taxon>Medioppia</taxon>
    </lineage>
</organism>